<dbReference type="Proteomes" id="UP000831290">
    <property type="component" value="Chromosome"/>
</dbReference>
<evidence type="ECO:0000313" key="1">
    <source>
        <dbReference type="EMBL" id="UOB15921.1"/>
    </source>
</evidence>
<protein>
    <submittedName>
        <fullName evidence="1">Uncharacterized protein</fullName>
    </submittedName>
</protein>
<dbReference type="KEGG" id="fbm:MQE35_09230"/>
<proteinExistence type="predicted"/>
<evidence type="ECO:0000313" key="2">
    <source>
        <dbReference type="Proteomes" id="UP000831290"/>
    </source>
</evidence>
<dbReference type="RefSeq" id="WP_255841056.1">
    <property type="nucleotide sequence ID" value="NZ_CP094358.1"/>
</dbReference>
<organism evidence="1 2">
    <name type="scientific">Abyssalbus ytuae</name>
    <dbReference type="NCBI Taxonomy" id="2926907"/>
    <lineage>
        <taxon>Bacteria</taxon>
        <taxon>Pseudomonadati</taxon>
        <taxon>Bacteroidota</taxon>
        <taxon>Flavobacteriia</taxon>
        <taxon>Flavobacteriales</taxon>
        <taxon>Flavobacteriaceae</taxon>
        <taxon>Abyssalbus</taxon>
    </lineage>
</organism>
<dbReference type="EMBL" id="CP094358">
    <property type="protein sequence ID" value="UOB15921.1"/>
    <property type="molecule type" value="Genomic_DNA"/>
</dbReference>
<keyword evidence="2" id="KW-1185">Reference proteome</keyword>
<sequence length="144" mass="16186">MKFISLIFLTVITLKGCSQEKSAQENNIVVEYEASSRGFFNQIKVTKDSIYKSNDRSEKSMRSTLCTDSQWKKITAKIEGIDIDKLETLEPPTDKRTYDAAAHATLTIKKNDSVYKTQTFDSGNPPKEIESLVKAILTLGKTVE</sequence>
<dbReference type="AlphaFoldDB" id="A0A9E6ZXX9"/>
<name>A0A9E6ZXX9_9FLAO</name>
<reference evidence="1" key="1">
    <citation type="submission" date="2022-03" db="EMBL/GenBank/DDBJ databases">
        <title>Description of Abyssus ytuae gen. nov., sp. nov., a novel member of the family Flavobacteriaceae isolated from the sediment of Mariana Trench.</title>
        <authorList>
            <person name="Zhang J."/>
            <person name="Xu X."/>
        </authorList>
    </citation>
    <scope>NUCLEOTIDE SEQUENCE</scope>
    <source>
        <strain evidence="1">MT3330</strain>
    </source>
</reference>
<gene>
    <name evidence="1" type="ORF">MQE35_09230</name>
</gene>
<accession>A0A9E6ZXX9</accession>